<evidence type="ECO:0000256" key="1">
    <source>
        <dbReference type="SAM" id="MobiDB-lite"/>
    </source>
</evidence>
<proteinExistence type="predicted"/>
<gene>
    <name evidence="2" type="ORF">FM110_13230</name>
</gene>
<accession>A0A1X6XAV6</accession>
<dbReference type="EMBL" id="FWFG01000115">
    <property type="protein sequence ID" value="SLM95687.1"/>
    <property type="molecule type" value="Genomic_DNA"/>
</dbReference>
<reference evidence="2 3" key="1">
    <citation type="submission" date="2017-02" db="EMBL/GenBank/DDBJ databases">
        <authorList>
            <person name="Peterson S.W."/>
        </authorList>
    </citation>
    <scope>NUCLEOTIDE SEQUENCE [LARGE SCALE GENOMIC DNA]</scope>
    <source>
        <strain evidence="2 3">CIP104813</strain>
    </source>
</reference>
<feature type="region of interest" description="Disordered" evidence="1">
    <location>
        <begin position="1"/>
        <end position="82"/>
    </location>
</feature>
<evidence type="ECO:0000313" key="3">
    <source>
        <dbReference type="Proteomes" id="UP000195981"/>
    </source>
</evidence>
<dbReference type="Gene3D" id="1.25.40.10">
    <property type="entry name" value="Tetratricopeptide repeat domain"/>
    <property type="match status" value="1"/>
</dbReference>
<sequence length="382" mass="41377">MRGGQRGSHGDRPVRGGERRSYGARPQRDDRRSGPSRPQADREQKPWRPGDAMSERPSRPGQERRSEWVEEPQVPEGITGRELERDAREELRSLSKETAERVARHLVAAGMLVEDDPETALAHARFAARRGGRVGAVRETYGVVAYQNGDFATAVRELRTAVRITGRHDLLPMIADCERGLGRPEKALDVASSPEAEKLGPTAMVEMMIVVAGAYADTGDLSTAIATLEIPALRQKVDGAWQVRLWVAYADLLEAAGRSDEARSWITLAADADTERITDAADRLGRPAPVVEDSPWADDEQVTVLDAYVDIDDDADADDADAEDGGADVVDAVDERDTGIDDTDIDDTDADDPAAGDTADQDESEAVGTDGLAADDDEEPRA</sequence>
<feature type="compositionally biased region" description="Acidic residues" evidence="1">
    <location>
        <begin position="340"/>
        <end position="365"/>
    </location>
</feature>
<dbReference type="SUPFAM" id="SSF48452">
    <property type="entry name" value="TPR-like"/>
    <property type="match status" value="1"/>
</dbReference>
<name>A0A1X6XAV6_9MICO</name>
<keyword evidence="3" id="KW-1185">Reference proteome</keyword>
<feature type="compositionally biased region" description="Acidic residues" evidence="1">
    <location>
        <begin position="315"/>
        <end position="332"/>
    </location>
</feature>
<feature type="compositionally biased region" description="Basic and acidic residues" evidence="1">
    <location>
        <begin position="8"/>
        <end position="68"/>
    </location>
</feature>
<feature type="region of interest" description="Disordered" evidence="1">
    <location>
        <begin position="315"/>
        <end position="382"/>
    </location>
</feature>
<dbReference type="Proteomes" id="UP000195981">
    <property type="component" value="Unassembled WGS sequence"/>
</dbReference>
<dbReference type="AlphaFoldDB" id="A0A1X6XAV6"/>
<organism evidence="2 3">
    <name type="scientific">Brachybacterium nesterenkovii</name>
    <dbReference type="NCBI Taxonomy" id="47847"/>
    <lineage>
        <taxon>Bacteria</taxon>
        <taxon>Bacillati</taxon>
        <taxon>Actinomycetota</taxon>
        <taxon>Actinomycetes</taxon>
        <taxon>Micrococcales</taxon>
        <taxon>Dermabacteraceae</taxon>
        <taxon>Brachybacterium</taxon>
    </lineage>
</organism>
<dbReference type="InterPro" id="IPR011990">
    <property type="entry name" value="TPR-like_helical_dom_sf"/>
</dbReference>
<feature type="compositionally biased region" description="Acidic residues" evidence="1">
    <location>
        <begin position="373"/>
        <end position="382"/>
    </location>
</feature>
<protein>
    <submittedName>
        <fullName evidence="2">TPR-repeat-containing protein</fullName>
    </submittedName>
</protein>
<evidence type="ECO:0000313" key="2">
    <source>
        <dbReference type="EMBL" id="SLM95687.1"/>
    </source>
</evidence>